<dbReference type="Pfam" id="PF03724">
    <property type="entry name" value="META"/>
    <property type="match status" value="1"/>
</dbReference>
<proteinExistence type="predicted"/>
<gene>
    <name evidence="8" type="ORF">DET51_102171</name>
    <name evidence="7" type="ORF">DET64_102171</name>
</gene>
<keyword evidence="3" id="KW-0564">Palmitate</keyword>
<feature type="domain" description="C-type lysozyme inhibitor" evidence="6">
    <location>
        <begin position="37"/>
        <end position="101"/>
    </location>
</feature>
<evidence type="ECO:0000313" key="7">
    <source>
        <dbReference type="EMBL" id="RBP76152.1"/>
    </source>
</evidence>
<dbReference type="PANTHER" id="PTHR35535:SF1">
    <property type="entry name" value="HEAT SHOCK PROTEIN HSLJ"/>
    <property type="match status" value="1"/>
</dbReference>
<comment type="caution">
    <text evidence="8">The sequence shown here is derived from an EMBL/GenBank/DDBJ whole genome shotgun (WGS) entry which is preliminary data.</text>
</comment>
<feature type="domain" description="DUF306" evidence="5">
    <location>
        <begin position="214"/>
        <end position="318"/>
    </location>
</feature>
<accession>A0A368V9U7</accession>
<dbReference type="Proteomes" id="UP000252795">
    <property type="component" value="Unassembled WGS sequence"/>
</dbReference>
<dbReference type="InterPro" id="IPR038670">
    <property type="entry name" value="HslJ-like_sf"/>
</dbReference>
<name>A0A368V9U7_MARNT</name>
<evidence type="ECO:0000256" key="4">
    <source>
        <dbReference type="ARBA" id="ARBA00023288"/>
    </source>
</evidence>
<dbReference type="Proteomes" id="UP000253065">
    <property type="component" value="Unassembled WGS sequence"/>
</dbReference>
<dbReference type="PROSITE" id="PS51257">
    <property type="entry name" value="PROKAR_LIPOPROTEIN"/>
    <property type="match status" value="1"/>
</dbReference>
<dbReference type="Pfam" id="PF09864">
    <property type="entry name" value="MliC"/>
    <property type="match status" value="1"/>
</dbReference>
<dbReference type="InterPro" id="IPR053147">
    <property type="entry name" value="Hsp_HslJ-like"/>
</dbReference>
<evidence type="ECO:0000259" key="6">
    <source>
        <dbReference type="Pfam" id="PF09864"/>
    </source>
</evidence>
<dbReference type="RefSeq" id="WP_113879148.1">
    <property type="nucleotide sequence ID" value="NZ_QNSA01000002.1"/>
</dbReference>
<keyword evidence="1" id="KW-0732">Signal</keyword>
<dbReference type="Gene3D" id="2.40.128.270">
    <property type="match status" value="1"/>
</dbReference>
<evidence type="ECO:0000259" key="5">
    <source>
        <dbReference type="Pfam" id="PF03724"/>
    </source>
</evidence>
<evidence type="ECO:0000256" key="3">
    <source>
        <dbReference type="ARBA" id="ARBA00023139"/>
    </source>
</evidence>
<sequence length="325" mass="35636">MFLRQGVSLSVVVLAGALISACVSSPTKTGLSEFGRYQCGQLEVTVTSSGDDELVGLEYLNRRVLLKPAESASGALFVAPGDPDTRFWSKGERATLSLRGETLPECLEPGAIESSFRGIGTEPFWSVVIENGQMRLTRPYDQQVTEDIRLNEILANRHGRAYEATLGDERTEVRIAHQLCEDQMAGAQYPAQVRLTLGDETFEGCGGDRQRLFRGAEWVVEDLAGAGIIDRSRMTLRFLADNRVAGRASCNRYMGSYNLTGEGLSFSLQATTMMACAPALMNQERRFLELLEEVTDGRIGRHGELLLQTPAGDTIKAFQSEVESP</sequence>
<keyword evidence="4" id="KW-0449">Lipoprotein</keyword>
<evidence type="ECO:0000313" key="9">
    <source>
        <dbReference type="Proteomes" id="UP000252795"/>
    </source>
</evidence>
<keyword evidence="2" id="KW-0472">Membrane</keyword>
<keyword evidence="10" id="KW-1185">Reference proteome</keyword>
<dbReference type="InterPro" id="IPR018660">
    <property type="entry name" value="MliC"/>
</dbReference>
<evidence type="ECO:0000256" key="1">
    <source>
        <dbReference type="ARBA" id="ARBA00022729"/>
    </source>
</evidence>
<evidence type="ECO:0000256" key="2">
    <source>
        <dbReference type="ARBA" id="ARBA00023136"/>
    </source>
</evidence>
<dbReference type="EMBL" id="QNSA01000002">
    <property type="protein sequence ID" value="RBP76152.1"/>
    <property type="molecule type" value="Genomic_DNA"/>
</dbReference>
<organism evidence="8 9">
    <name type="scientific">Marinobacter nauticus</name>
    <name type="common">Marinobacter hydrocarbonoclasticus</name>
    <name type="synonym">Marinobacter aquaeolei</name>
    <dbReference type="NCBI Taxonomy" id="2743"/>
    <lineage>
        <taxon>Bacteria</taxon>
        <taxon>Pseudomonadati</taxon>
        <taxon>Pseudomonadota</taxon>
        <taxon>Gammaproteobacteria</taxon>
        <taxon>Pseudomonadales</taxon>
        <taxon>Marinobacteraceae</taxon>
        <taxon>Marinobacter</taxon>
    </lineage>
</organism>
<dbReference type="EMBL" id="QPJB01000002">
    <property type="protein sequence ID" value="RCW37025.1"/>
    <property type="molecule type" value="Genomic_DNA"/>
</dbReference>
<dbReference type="SUPFAM" id="SSF141488">
    <property type="entry name" value="YdhA-like"/>
    <property type="match status" value="1"/>
</dbReference>
<dbReference type="AlphaFoldDB" id="A0A368V9U7"/>
<dbReference type="PANTHER" id="PTHR35535">
    <property type="entry name" value="HEAT SHOCK PROTEIN HSLJ"/>
    <property type="match status" value="1"/>
</dbReference>
<evidence type="ECO:0000313" key="8">
    <source>
        <dbReference type="EMBL" id="RCW37025.1"/>
    </source>
</evidence>
<dbReference type="InterPro" id="IPR005184">
    <property type="entry name" value="DUF306_Meta_HslJ"/>
</dbReference>
<dbReference type="InterPro" id="IPR036328">
    <property type="entry name" value="MliC_sf"/>
</dbReference>
<reference evidence="8 9" key="1">
    <citation type="submission" date="2018-07" db="EMBL/GenBank/DDBJ databases">
        <title>Freshwater and sediment microbial communities from various areas in North America, analyzing microbe dynamics in response to fracking.</title>
        <authorList>
            <person name="Lamendella R."/>
        </authorList>
    </citation>
    <scope>NUCLEOTIDE SEQUENCE [LARGE SCALE GENOMIC DNA]</scope>
    <source>
        <strain evidence="8 9">114E</strain>
        <strain evidence="7 10">114E_o</strain>
    </source>
</reference>
<evidence type="ECO:0000313" key="10">
    <source>
        <dbReference type="Proteomes" id="UP000253065"/>
    </source>
</evidence>
<dbReference type="Gene3D" id="2.40.128.200">
    <property type="match status" value="1"/>
</dbReference>
<protein>
    <submittedName>
        <fullName evidence="8">Membrane-bound lysozyme inhibitor of c-type lysozyme MliC</fullName>
    </submittedName>
</protein>